<feature type="binding site" evidence="4">
    <location>
        <position position="72"/>
    </location>
    <ligand>
        <name>substrate</name>
    </ligand>
</feature>
<evidence type="ECO:0000259" key="6">
    <source>
        <dbReference type="Pfam" id="PF03328"/>
    </source>
</evidence>
<keyword evidence="8" id="KW-1185">Reference proteome</keyword>
<feature type="domain" description="HpcH/HpaI aldolase/citrate lyase" evidence="6">
    <location>
        <begin position="11"/>
        <end position="218"/>
    </location>
</feature>
<keyword evidence="2 5" id="KW-0479">Metal-binding</keyword>
<evidence type="ECO:0000256" key="1">
    <source>
        <dbReference type="ARBA" id="ARBA00001946"/>
    </source>
</evidence>
<name>A0A5C4M1Z7_9PSEU</name>
<evidence type="ECO:0000256" key="4">
    <source>
        <dbReference type="PIRSR" id="PIRSR015582-1"/>
    </source>
</evidence>
<comment type="caution">
    <text evidence="7">The sequence shown here is derived from an EMBL/GenBank/DDBJ whole genome shotgun (WGS) entry which is preliminary data.</text>
</comment>
<dbReference type="InterPro" id="IPR040442">
    <property type="entry name" value="Pyrv_kinase-like_dom_sf"/>
</dbReference>
<feature type="binding site" evidence="5">
    <location>
        <position position="150"/>
    </location>
    <ligand>
        <name>Mg(2+)</name>
        <dbReference type="ChEBI" id="CHEBI:18420"/>
    </ligand>
</feature>
<dbReference type="AlphaFoldDB" id="A0A5C4M1Z7"/>
<dbReference type="GO" id="GO:0016829">
    <property type="term" value="F:lyase activity"/>
    <property type="evidence" value="ECO:0007669"/>
    <property type="project" value="UniProtKB-KW"/>
</dbReference>
<dbReference type="EMBL" id="VDFW01000018">
    <property type="protein sequence ID" value="TNC23777.1"/>
    <property type="molecule type" value="Genomic_DNA"/>
</dbReference>
<comment type="cofactor">
    <cofactor evidence="1">
        <name>Mg(2+)</name>
        <dbReference type="ChEBI" id="CHEBI:18420"/>
    </cofactor>
</comment>
<dbReference type="InterPro" id="IPR005000">
    <property type="entry name" value="Aldolase/citrate-lyase_domain"/>
</dbReference>
<feature type="binding site" evidence="5">
    <location>
        <position position="125"/>
    </location>
    <ligand>
        <name>Mg(2+)</name>
        <dbReference type="ChEBI" id="CHEBI:18420"/>
    </ligand>
</feature>
<keyword evidence="3 5" id="KW-0460">Magnesium</keyword>
<feature type="binding site" evidence="4">
    <location>
        <position position="125"/>
    </location>
    <ligand>
        <name>substrate</name>
    </ligand>
</feature>
<evidence type="ECO:0000256" key="3">
    <source>
        <dbReference type="ARBA" id="ARBA00022842"/>
    </source>
</evidence>
<evidence type="ECO:0000313" key="8">
    <source>
        <dbReference type="Proteomes" id="UP000305546"/>
    </source>
</evidence>
<dbReference type="PIRSF" id="PIRSF015582">
    <property type="entry name" value="Cit_lyase_B"/>
    <property type="match status" value="1"/>
</dbReference>
<evidence type="ECO:0000313" key="7">
    <source>
        <dbReference type="EMBL" id="TNC23777.1"/>
    </source>
</evidence>
<evidence type="ECO:0000256" key="2">
    <source>
        <dbReference type="ARBA" id="ARBA00022723"/>
    </source>
</evidence>
<dbReference type="RefSeq" id="WP_139098417.1">
    <property type="nucleotide sequence ID" value="NZ_VDFW01000018.1"/>
</dbReference>
<dbReference type="InterPro" id="IPR011206">
    <property type="entry name" value="Citrate_lyase_beta/mcl1/mcl2"/>
</dbReference>
<dbReference type="Pfam" id="PF03328">
    <property type="entry name" value="HpcH_HpaI"/>
    <property type="match status" value="1"/>
</dbReference>
<protein>
    <submittedName>
        <fullName evidence="7">CoA ester lyase</fullName>
    </submittedName>
</protein>
<accession>A0A5C4M1Z7</accession>
<gene>
    <name evidence="7" type="ORF">FG385_20710</name>
</gene>
<dbReference type="GO" id="GO:0006107">
    <property type="term" value="P:oxaloacetate metabolic process"/>
    <property type="evidence" value="ECO:0007669"/>
    <property type="project" value="TreeGrafter"/>
</dbReference>
<dbReference type="PANTHER" id="PTHR32308">
    <property type="entry name" value="LYASE BETA SUBUNIT, PUTATIVE (AFU_ORTHOLOGUE AFUA_4G13030)-RELATED"/>
    <property type="match status" value="1"/>
</dbReference>
<reference evidence="7 8" key="1">
    <citation type="submission" date="2019-06" db="EMBL/GenBank/DDBJ databases">
        <title>Amycolatopsis alkalitolerans sp. nov., isolated from Gastrodia elata Blume.</title>
        <authorList>
            <person name="Narsing Rao M.P."/>
            <person name="Li W.J."/>
        </authorList>
    </citation>
    <scope>NUCLEOTIDE SEQUENCE [LARGE SCALE GENOMIC DNA]</scope>
    <source>
        <strain evidence="7 8">SYSUP0005</strain>
    </source>
</reference>
<sequence length="278" mass="29705">MTGGERPLSPRSLLFLPGTRPELVDKITRFAPDAAVVDLEDAVPAADKIAAREAALTALRGKDFGRTMMLVRVNPAGSAWFADDLTSVARLPGIGVVLPKYEDRGDLDRVRELVGARVPVIVGLETARGVADSRQLLAGRLDAAYFGAEDYIADVGGRRTAEGLEVLYARSQVLVAAFLNHVSPIDQAVVAVRDGERFRVDAARGRELGYTGKICVHPRQVELAHEAFTPGEDEVRHARDVLRAAGAGVAVLDGQMVDDVHIRMAAAVLARVPGTEGS</sequence>
<keyword evidence="7" id="KW-0456">Lyase</keyword>
<dbReference type="Gene3D" id="3.20.20.60">
    <property type="entry name" value="Phosphoenolpyruvate-binding domains"/>
    <property type="match status" value="1"/>
</dbReference>
<dbReference type="Proteomes" id="UP000305546">
    <property type="component" value="Unassembled WGS sequence"/>
</dbReference>
<evidence type="ECO:0000256" key="5">
    <source>
        <dbReference type="PIRSR" id="PIRSR015582-2"/>
    </source>
</evidence>
<dbReference type="OrthoDB" id="5172636at2"/>
<proteinExistence type="predicted"/>
<dbReference type="GO" id="GO:0000287">
    <property type="term" value="F:magnesium ion binding"/>
    <property type="evidence" value="ECO:0007669"/>
    <property type="project" value="TreeGrafter"/>
</dbReference>
<dbReference type="PANTHER" id="PTHR32308:SF0">
    <property type="entry name" value="HPCH_HPAI ALDOLASE_CITRATE LYASE DOMAIN-CONTAINING PROTEIN"/>
    <property type="match status" value="1"/>
</dbReference>
<dbReference type="SUPFAM" id="SSF51621">
    <property type="entry name" value="Phosphoenolpyruvate/pyruvate domain"/>
    <property type="match status" value="1"/>
</dbReference>
<organism evidence="7 8">
    <name type="scientific">Amycolatopsis alkalitolerans</name>
    <dbReference type="NCBI Taxonomy" id="2547244"/>
    <lineage>
        <taxon>Bacteria</taxon>
        <taxon>Bacillati</taxon>
        <taxon>Actinomycetota</taxon>
        <taxon>Actinomycetes</taxon>
        <taxon>Pseudonocardiales</taxon>
        <taxon>Pseudonocardiaceae</taxon>
        <taxon>Amycolatopsis</taxon>
    </lineage>
</organism>
<dbReference type="InterPro" id="IPR015813">
    <property type="entry name" value="Pyrv/PenolPyrv_kinase-like_dom"/>
</dbReference>